<accession>A0AAN6RUC2</accession>
<feature type="compositionally biased region" description="Low complexity" evidence="1">
    <location>
        <begin position="241"/>
        <end position="256"/>
    </location>
</feature>
<comment type="caution">
    <text evidence="2">The sequence shown here is derived from an EMBL/GenBank/DDBJ whole genome shotgun (WGS) entry which is preliminary data.</text>
</comment>
<gene>
    <name evidence="2" type="ORF">C8A05DRAFT_33202</name>
</gene>
<evidence type="ECO:0000313" key="3">
    <source>
        <dbReference type="Proteomes" id="UP001303889"/>
    </source>
</evidence>
<sequence length="570" mass="60760">MTSASGGSSILGLPDAVLRQICMQFCPHCGGEDCLGSSELPDSFWGPEYFGTLGALAQVNVRVGRQAQAIRLHVFCGRRDSLPLLARSLVERPGLAAHISVVRLDDHDKDGGHGCILGELATPRNIGNLAALVAPVMGDNTDLSGASGNQHLLAPFKQLPAAEEPFFCAPGGGWMPAHTPEAMDGVANARLNAFIVFNLAKNIKSIAILSEWPLALFADSTQGHMTINIGPLPTVENLRLGGSSSSSSNNNNGHSGPQKRMINMRKTTGLLAHLQTLSSLEIRGGDNTLSAAQVLACNPMANLTALKLTATSLAAVDDILLCCRSGPLKHFHFSIPAGREAAHNPGNDIQGRQIIDRLVEYGFAATLKSLHIDTSASILFAADQEDIRRTFMTAHSLSDFRSLRHLSISADSIYYPSGHPRVLLRDPNTGNERLAQRLCAFLPGSVQSVEITGIYAIHKDDVLELARACFPMAKFVALKTVRLRGDVGDTLNDVYHDDDASGTDESDSDASDSDGWDSGSDWADGDMGDGPTVNEQVASLFAAAGVDYEFDTPEYYVDQCLGDLGMDPGA</sequence>
<feature type="region of interest" description="Disordered" evidence="1">
    <location>
        <begin position="238"/>
        <end position="259"/>
    </location>
</feature>
<protein>
    <submittedName>
        <fullName evidence="2">Uncharacterized protein</fullName>
    </submittedName>
</protein>
<feature type="region of interest" description="Disordered" evidence="1">
    <location>
        <begin position="493"/>
        <end position="533"/>
    </location>
</feature>
<evidence type="ECO:0000256" key="1">
    <source>
        <dbReference type="SAM" id="MobiDB-lite"/>
    </source>
</evidence>
<reference evidence="2" key="2">
    <citation type="submission" date="2023-05" db="EMBL/GenBank/DDBJ databases">
        <authorList>
            <consortium name="Lawrence Berkeley National Laboratory"/>
            <person name="Steindorff A."/>
            <person name="Hensen N."/>
            <person name="Bonometti L."/>
            <person name="Westerberg I."/>
            <person name="Brannstrom I.O."/>
            <person name="Guillou S."/>
            <person name="Cros-Aarteil S."/>
            <person name="Calhoun S."/>
            <person name="Haridas S."/>
            <person name="Kuo A."/>
            <person name="Mondo S."/>
            <person name="Pangilinan J."/>
            <person name="Riley R."/>
            <person name="Labutti K."/>
            <person name="Andreopoulos B."/>
            <person name="Lipzen A."/>
            <person name="Chen C."/>
            <person name="Yanf M."/>
            <person name="Daum C."/>
            <person name="Ng V."/>
            <person name="Clum A."/>
            <person name="Ohm R."/>
            <person name="Martin F."/>
            <person name="Silar P."/>
            <person name="Natvig D."/>
            <person name="Lalanne C."/>
            <person name="Gautier V."/>
            <person name="Ament-Velasquez S.L."/>
            <person name="Kruys A."/>
            <person name="Hutchinson M.I."/>
            <person name="Powell A.J."/>
            <person name="Barry K."/>
            <person name="Miller A.N."/>
            <person name="Grigoriev I.V."/>
            <person name="Debuchy R."/>
            <person name="Gladieux P."/>
            <person name="Thoren M.H."/>
            <person name="Johannesson H."/>
        </authorList>
    </citation>
    <scope>NUCLEOTIDE SEQUENCE</scope>
    <source>
        <strain evidence="2">CBS 103.79</strain>
    </source>
</reference>
<keyword evidence="3" id="KW-1185">Reference proteome</keyword>
<organism evidence="2 3">
    <name type="scientific">Staphylotrichum tortipilum</name>
    <dbReference type="NCBI Taxonomy" id="2831512"/>
    <lineage>
        <taxon>Eukaryota</taxon>
        <taxon>Fungi</taxon>
        <taxon>Dikarya</taxon>
        <taxon>Ascomycota</taxon>
        <taxon>Pezizomycotina</taxon>
        <taxon>Sordariomycetes</taxon>
        <taxon>Sordariomycetidae</taxon>
        <taxon>Sordariales</taxon>
        <taxon>Chaetomiaceae</taxon>
        <taxon>Staphylotrichum</taxon>
    </lineage>
</organism>
<reference evidence="2" key="1">
    <citation type="journal article" date="2023" name="Mol. Phylogenet. Evol.">
        <title>Genome-scale phylogeny and comparative genomics of the fungal order Sordariales.</title>
        <authorList>
            <person name="Hensen N."/>
            <person name="Bonometti L."/>
            <person name="Westerberg I."/>
            <person name="Brannstrom I.O."/>
            <person name="Guillou S."/>
            <person name="Cros-Aarteil S."/>
            <person name="Calhoun S."/>
            <person name="Haridas S."/>
            <person name="Kuo A."/>
            <person name="Mondo S."/>
            <person name="Pangilinan J."/>
            <person name="Riley R."/>
            <person name="LaButti K."/>
            <person name="Andreopoulos B."/>
            <person name="Lipzen A."/>
            <person name="Chen C."/>
            <person name="Yan M."/>
            <person name="Daum C."/>
            <person name="Ng V."/>
            <person name="Clum A."/>
            <person name="Steindorff A."/>
            <person name="Ohm R.A."/>
            <person name="Martin F."/>
            <person name="Silar P."/>
            <person name="Natvig D.O."/>
            <person name="Lalanne C."/>
            <person name="Gautier V."/>
            <person name="Ament-Velasquez S.L."/>
            <person name="Kruys A."/>
            <person name="Hutchinson M.I."/>
            <person name="Powell A.J."/>
            <person name="Barry K."/>
            <person name="Miller A.N."/>
            <person name="Grigoriev I.V."/>
            <person name="Debuchy R."/>
            <person name="Gladieux P."/>
            <person name="Hiltunen Thoren M."/>
            <person name="Johannesson H."/>
        </authorList>
    </citation>
    <scope>NUCLEOTIDE SEQUENCE</scope>
    <source>
        <strain evidence="2">CBS 103.79</strain>
    </source>
</reference>
<name>A0AAN6RUC2_9PEZI</name>
<dbReference type="Proteomes" id="UP001303889">
    <property type="component" value="Unassembled WGS sequence"/>
</dbReference>
<evidence type="ECO:0000313" key="2">
    <source>
        <dbReference type="EMBL" id="KAK3903064.1"/>
    </source>
</evidence>
<dbReference type="AlphaFoldDB" id="A0AAN6RUC2"/>
<proteinExistence type="predicted"/>
<feature type="compositionally biased region" description="Acidic residues" evidence="1">
    <location>
        <begin position="500"/>
        <end position="515"/>
    </location>
</feature>
<dbReference type="EMBL" id="MU855471">
    <property type="protein sequence ID" value="KAK3903064.1"/>
    <property type="molecule type" value="Genomic_DNA"/>
</dbReference>